<dbReference type="EMBL" id="CM047908">
    <property type="protein sequence ID" value="KAJ0081854.1"/>
    <property type="molecule type" value="Genomic_DNA"/>
</dbReference>
<proteinExistence type="predicted"/>
<evidence type="ECO:0000313" key="2">
    <source>
        <dbReference type="Proteomes" id="UP001164250"/>
    </source>
</evidence>
<accession>A0ACC1A6K2</accession>
<protein>
    <submittedName>
        <fullName evidence="1">Uncharacterized protein</fullName>
    </submittedName>
</protein>
<gene>
    <name evidence="1" type="ORF">Patl1_12032</name>
</gene>
<organism evidence="1 2">
    <name type="scientific">Pistacia atlantica</name>
    <dbReference type="NCBI Taxonomy" id="434234"/>
    <lineage>
        <taxon>Eukaryota</taxon>
        <taxon>Viridiplantae</taxon>
        <taxon>Streptophyta</taxon>
        <taxon>Embryophyta</taxon>
        <taxon>Tracheophyta</taxon>
        <taxon>Spermatophyta</taxon>
        <taxon>Magnoliopsida</taxon>
        <taxon>eudicotyledons</taxon>
        <taxon>Gunneridae</taxon>
        <taxon>Pentapetalae</taxon>
        <taxon>rosids</taxon>
        <taxon>malvids</taxon>
        <taxon>Sapindales</taxon>
        <taxon>Anacardiaceae</taxon>
        <taxon>Pistacia</taxon>
    </lineage>
</organism>
<evidence type="ECO:0000313" key="1">
    <source>
        <dbReference type="EMBL" id="KAJ0081854.1"/>
    </source>
</evidence>
<keyword evidence="2" id="KW-1185">Reference proteome</keyword>
<name>A0ACC1A6K2_9ROSI</name>
<dbReference type="Proteomes" id="UP001164250">
    <property type="component" value="Chromosome 12"/>
</dbReference>
<reference evidence="2" key="1">
    <citation type="journal article" date="2023" name="G3 (Bethesda)">
        <title>Genome assembly and association tests identify interacting loci associated with vigor, precocity, and sex in interspecific pistachio rootstocks.</title>
        <authorList>
            <person name="Palmer W."/>
            <person name="Jacygrad E."/>
            <person name="Sagayaradj S."/>
            <person name="Cavanaugh K."/>
            <person name="Han R."/>
            <person name="Bertier L."/>
            <person name="Beede B."/>
            <person name="Kafkas S."/>
            <person name="Golino D."/>
            <person name="Preece J."/>
            <person name="Michelmore R."/>
        </authorList>
    </citation>
    <scope>NUCLEOTIDE SEQUENCE [LARGE SCALE GENOMIC DNA]</scope>
</reference>
<sequence length="74" mass="8627">MDEKGLVPNVASYSFTIGVLCKDRKWQEAEEVIPWAKSNRSFSRRNGEQPWSNQLLSRRWILLNIAEIKSTAYI</sequence>
<comment type="caution">
    <text evidence="1">The sequence shown here is derived from an EMBL/GenBank/DDBJ whole genome shotgun (WGS) entry which is preliminary data.</text>
</comment>